<evidence type="ECO:0000313" key="4">
    <source>
        <dbReference type="EMBL" id="HJD28325.1"/>
    </source>
</evidence>
<reference evidence="4" key="1">
    <citation type="journal article" date="2021" name="PeerJ">
        <title>Extensive microbial diversity within the chicken gut microbiome revealed by metagenomics and culture.</title>
        <authorList>
            <person name="Gilroy R."/>
            <person name="Ravi A."/>
            <person name="Getino M."/>
            <person name="Pursley I."/>
            <person name="Horton D.L."/>
            <person name="Alikhan N.F."/>
            <person name="Baker D."/>
            <person name="Gharbi K."/>
            <person name="Hall N."/>
            <person name="Watson M."/>
            <person name="Adriaenssens E.M."/>
            <person name="Foster-Nyarko E."/>
            <person name="Jarju S."/>
            <person name="Secka A."/>
            <person name="Antonio M."/>
            <person name="Oren A."/>
            <person name="Chaudhuri R.R."/>
            <person name="La Ragione R."/>
            <person name="Hildebrand F."/>
            <person name="Pallen M.J."/>
        </authorList>
    </citation>
    <scope>NUCLEOTIDE SEQUENCE</scope>
    <source>
        <strain evidence="4">ChiBcec6-4105</strain>
    </source>
</reference>
<dbReference type="Gene3D" id="3.40.190.10">
    <property type="entry name" value="Periplasmic binding protein-like II"/>
    <property type="match status" value="1"/>
</dbReference>
<keyword evidence="2" id="KW-0812">Transmembrane</keyword>
<dbReference type="PANTHER" id="PTHR33392:SF6">
    <property type="entry name" value="POLYISOPRENYL-TEICHOIC ACID--PEPTIDOGLYCAN TEICHOIC ACID TRANSFERASE TAGU"/>
    <property type="match status" value="1"/>
</dbReference>
<dbReference type="AlphaFoldDB" id="A0A9D2QTU6"/>
<proteinExistence type="inferred from homology"/>
<feature type="transmembrane region" description="Helical" evidence="2">
    <location>
        <begin position="26"/>
        <end position="50"/>
    </location>
</feature>
<dbReference type="Pfam" id="PF03816">
    <property type="entry name" value="LytR_cpsA_psr"/>
    <property type="match status" value="1"/>
</dbReference>
<evidence type="ECO:0000256" key="2">
    <source>
        <dbReference type="SAM" id="Phobius"/>
    </source>
</evidence>
<organism evidence="4 5">
    <name type="scientific">Candidatus Blautia avicola</name>
    <dbReference type="NCBI Taxonomy" id="2838483"/>
    <lineage>
        <taxon>Bacteria</taxon>
        <taxon>Bacillati</taxon>
        <taxon>Bacillota</taxon>
        <taxon>Clostridia</taxon>
        <taxon>Lachnospirales</taxon>
        <taxon>Lachnospiraceae</taxon>
        <taxon>Blautia</taxon>
    </lineage>
</organism>
<keyword evidence="2" id="KW-1133">Transmembrane helix</keyword>
<dbReference type="Proteomes" id="UP000823892">
    <property type="component" value="Unassembled WGS sequence"/>
</dbReference>
<feature type="transmembrane region" description="Helical" evidence="2">
    <location>
        <begin position="56"/>
        <end position="77"/>
    </location>
</feature>
<gene>
    <name evidence="4" type="ORF">H9914_04920</name>
</gene>
<evidence type="ECO:0000256" key="1">
    <source>
        <dbReference type="ARBA" id="ARBA00006068"/>
    </source>
</evidence>
<sequence length="510" mass="55563">MENRNHDNTTKSVKKRKKRINRAFRTVGKFLVLIQLLLTLVFLAFIWRLGMIPVKYVAGLGAILLVFAALLFTLQAISRGKAIISKLVSVIMSAVLIFGSVYLYRTHDAVKDISGDTLGTQVNSMLVAVRSDDPAEKVSDTSDYIYGVQHAEDGSDVDKAMEKVNEEAGTEVMTAEYGTLNEQAGALLDGSVQAIVYNEGYGGILDEVYENFQSQIKIIAQYSIESDDDTDAAIQGKAAEVNVEDESFNIYISGIDVYGPVSTKSRSDVNIIATVNPKTKQILLSNTPRDYYVTIPGVSGDSKDKLTHAGIYGVDKSMATLENLYDIDIPFYARVNFTSLITLVDAMGGVDVNSEYAFTTNGDGGAVISVQKGLNHFNGKQALAFSRERYNLAGGDNQRGKNQMAVIQAMIQKMMTPEMLLKAPDLISQVSDSVETNMSMDQIQELIQGQLNSGGSWNVKSMAAEGTGDSQYCYSMPGTALYVMQPDQASVDAIKSEMQAVENGEILTTE</sequence>
<dbReference type="EMBL" id="DWUY01000106">
    <property type="protein sequence ID" value="HJD28325.1"/>
    <property type="molecule type" value="Genomic_DNA"/>
</dbReference>
<protein>
    <submittedName>
        <fullName evidence="4">LCP family protein</fullName>
    </submittedName>
</protein>
<dbReference type="InterPro" id="IPR004474">
    <property type="entry name" value="LytR_CpsA_psr"/>
</dbReference>
<dbReference type="NCBIfam" id="TIGR00350">
    <property type="entry name" value="lytR_cpsA_psr"/>
    <property type="match status" value="1"/>
</dbReference>
<evidence type="ECO:0000259" key="3">
    <source>
        <dbReference type="Pfam" id="PF03816"/>
    </source>
</evidence>
<comment type="similarity">
    <text evidence="1">Belongs to the LytR/CpsA/Psr (LCP) family.</text>
</comment>
<dbReference type="Gene3D" id="3.40.630.190">
    <property type="entry name" value="LCP protein"/>
    <property type="match status" value="1"/>
</dbReference>
<feature type="domain" description="Cell envelope-related transcriptional attenuator" evidence="3">
    <location>
        <begin position="266"/>
        <end position="415"/>
    </location>
</feature>
<accession>A0A9D2QTU6</accession>
<evidence type="ECO:0000313" key="5">
    <source>
        <dbReference type="Proteomes" id="UP000823892"/>
    </source>
</evidence>
<dbReference type="PANTHER" id="PTHR33392">
    <property type="entry name" value="POLYISOPRENYL-TEICHOIC ACID--PEPTIDOGLYCAN TEICHOIC ACID TRANSFERASE TAGU"/>
    <property type="match status" value="1"/>
</dbReference>
<reference evidence="4" key="2">
    <citation type="submission" date="2021-04" db="EMBL/GenBank/DDBJ databases">
        <authorList>
            <person name="Gilroy R."/>
        </authorList>
    </citation>
    <scope>NUCLEOTIDE SEQUENCE</scope>
    <source>
        <strain evidence="4">ChiBcec6-4105</strain>
    </source>
</reference>
<keyword evidence="2" id="KW-0472">Membrane</keyword>
<name>A0A9D2QTU6_9FIRM</name>
<dbReference type="InterPro" id="IPR050922">
    <property type="entry name" value="LytR/CpsA/Psr_CW_biosynth"/>
</dbReference>
<comment type="caution">
    <text evidence="4">The sequence shown here is derived from an EMBL/GenBank/DDBJ whole genome shotgun (WGS) entry which is preliminary data.</text>
</comment>
<feature type="transmembrane region" description="Helical" evidence="2">
    <location>
        <begin position="84"/>
        <end position="104"/>
    </location>
</feature>